<dbReference type="PANTHER" id="PTHR32035">
    <property type="entry name" value="AURORA KINASE A-INTERACTING PROTEIN"/>
    <property type="match status" value="1"/>
</dbReference>
<evidence type="ECO:0000256" key="3">
    <source>
        <dbReference type="ARBA" id="ARBA00035647"/>
    </source>
</evidence>
<evidence type="ECO:0000256" key="5">
    <source>
        <dbReference type="SAM" id="MobiDB-lite"/>
    </source>
</evidence>
<evidence type="ECO:0000256" key="2">
    <source>
        <dbReference type="ARBA" id="ARBA00023128"/>
    </source>
</evidence>
<sequence length="135" mass="15452">MATPLFKKLIKNQSRFESISRKITASHLTTTSAAAATNHPVPTTNPFQIHQLEKPIVQNSIFLDPCNSFGIYPSFSFEHFLNPVAPFAPEDNGVDLGKEDEESNMVYADSVKKKRKKKMNKHKLKKLRKRLRRKN</sequence>
<dbReference type="Pfam" id="PF08213">
    <property type="entry name" value="COX24_C"/>
    <property type="match status" value="1"/>
</dbReference>
<protein>
    <recommendedName>
        <fullName evidence="4">Small ribosomal subunit protein mS38</fullName>
    </recommendedName>
</protein>
<feature type="domain" description="Ribosomal protein mS38 C-terminal" evidence="6">
    <location>
        <begin position="107"/>
        <end position="134"/>
    </location>
</feature>
<name>A0AAV3PQ85_LITER</name>
<feature type="region of interest" description="Disordered" evidence="5">
    <location>
        <begin position="91"/>
        <end position="135"/>
    </location>
</feature>
<dbReference type="PANTHER" id="PTHR32035:SF3">
    <property type="entry name" value="SMALL RIBOSOMAL SUBUNIT PROTEIN MS38"/>
    <property type="match status" value="1"/>
</dbReference>
<evidence type="ECO:0000256" key="4">
    <source>
        <dbReference type="ARBA" id="ARBA00035682"/>
    </source>
</evidence>
<evidence type="ECO:0000313" key="8">
    <source>
        <dbReference type="Proteomes" id="UP001454036"/>
    </source>
</evidence>
<feature type="compositionally biased region" description="Basic residues" evidence="5">
    <location>
        <begin position="112"/>
        <end position="135"/>
    </location>
</feature>
<evidence type="ECO:0000256" key="1">
    <source>
        <dbReference type="ARBA" id="ARBA00004173"/>
    </source>
</evidence>
<organism evidence="7 8">
    <name type="scientific">Lithospermum erythrorhizon</name>
    <name type="common">Purple gromwell</name>
    <name type="synonym">Lithospermum officinale var. erythrorhizon</name>
    <dbReference type="NCBI Taxonomy" id="34254"/>
    <lineage>
        <taxon>Eukaryota</taxon>
        <taxon>Viridiplantae</taxon>
        <taxon>Streptophyta</taxon>
        <taxon>Embryophyta</taxon>
        <taxon>Tracheophyta</taxon>
        <taxon>Spermatophyta</taxon>
        <taxon>Magnoliopsida</taxon>
        <taxon>eudicotyledons</taxon>
        <taxon>Gunneridae</taxon>
        <taxon>Pentapetalae</taxon>
        <taxon>asterids</taxon>
        <taxon>lamiids</taxon>
        <taxon>Boraginales</taxon>
        <taxon>Boraginaceae</taxon>
        <taxon>Boraginoideae</taxon>
        <taxon>Lithospermeae</taxon>
        <taxon>Lithospermum</taxon>
    </lineage>
</organism>
<comment type="similarity">
    <text evidence="3">Belongs to the mitochondrion-specific ribosomal protein mS38 family.</text>
</comment>
<keyword evidence="8" id="KW-1185">Reference proteome</keyword>
<evidence type="ECO:0000313" key="7">
    <source>
        <dbReference type="EMBL" id="GAA0153904.1"/>
    </source>
</evidence>
<dbReference type="Proteomes" id="UP001454036">
    <property type="component" value="Unassembled WGS sequence"/>
</dbReference>
<gene>
    <name evidence="7" type="ORF">LIER_12031</name>
</gene>
<keyword evidence="2" id="KW-0496">Mitochondrion</keyword>
<dbReference type="GO" id="GO:0005739">
    <property type="term" value="C:mitochondrion"/>
    <property type="evidence" value="ECO:0007669"/>
    <property type="project" value="UniProtKB-SubCell"/>
</dbReference>
<evidence type="ECO:0000259" key="6">
    <source>
        <dbReference type="SMART" id="SM01155"/>
    </source>
</evidence>
<comment type="caution">
    <text evidence="7">The sequence shown here is derived from an EMBL/GenBank/DDBJ whole genome shotgun (WGS) entry which is preliminary data.</text>
</comment>
<dbReference type="AlphaFoldDB" id="A0AAV3PQ85"/>
<dbReference type="SMART" id="SM01155">
    <property type="entry name" value="DUF1713"/>
    <property type="match status" value="1"/>
</dbReference>
<accession>A0AAV3PQ85</accession>
<comment type="subcellular location">
    <subcellularLocation>
        <location evidence="1">Mitochondrion</location>
    </subcellularLocation>
</comment>
<reference evidence="7 8" key="1">
    <citation type="submission" date="2024-01" db="EMBL/GenBank/DDBJ databases">
        <title>The complete chloroplast genome sequence of Lithospermum erythrorhizon: insights into the phylogenetic relationship among Boraginaceae species and the maternal lineages of purple gromwells.</title>
        <authorList>
            <person name="Okada T."/>
            <person name="Watanabe K."/>
        </authorList>
    </citation>
    <scope>NUCLEOTIDE SEQUENCE [LARGE SCALE GENOMIC DNA]</scope>
</reference>
<dbReference type="EMBL" id="BAABME010002277">
    <property type="protein sequence ID" value="GAA0153904.1"/>
    <property type="molecule type" value="Genomic_DNA"/>
</dbReference>
<dbReference type="InterPro" id="IPR013177">
    <property type="entry name" value="Ribosomal_mS38_C"/>
</dbReference>
<proteinExistence type="inferred from homology"/>